<keyword evidence="2" id="KW-0472">Membrane</keyword>
<gene>
    <name evidence="3" type="ORF">I553_8065</name>
</gene>
<name>X8DCG4_MYCXE</name>
<keyword evidence="2" id="KW-0812">Transmembrane</keyword>
<sequence>MRNTFTAAGKSATVVSMTSQLTPERSTSRRTKTDETRERVFLEPWFWMAVLCMIAMVLLVVFG</sequence>
<evidence type="ECO:0000256" key="1">
    <source>
        <dbReference type="SAM" id="MobiDB-lite"/>
    </source>
</evidence>
<evidence type="ECO:0000256" key="2">
    <source>
        <dbReference type="SAM" id="Phobius"/>
    </source>
</evidence>
<accession>X8DCG4</accession>
<dbReference type="EMBL" id="JAOB01000026">
    <property type="protein sequence ID" value="EUA65746.1"/>
    <property type="molecule type" value="Genomic_DNA"/>
</dbReference>
<feature type="transmembrane region" description="Helical" evidence="2">
    <location>
        <begin position="45"/>
        <end position="62"/>
    </location>
</feature>
<dbReference type="PATRIC" id="fig|1299334.3.peg.2228"/>
<proteinExistence type="predicted"/>
<evidence type="ECO:0000313" key="3">
    <source>
        <dbReference type="EMBL" id="EUA65746.1"/>
    </source>
</evidence>
<reference evidence="3" key="1">
    <citation type="submission" date="2014-01" db="EMBL/GenBank/DDBJ databases">
        <authorList>
            <person name="Brown-Elliot B."/>
            <person name="Wallace R."/>
            <person name="Lenaerts A."/>
            <person name="Ordway D."/>
            <person name="DeGroote M.A."/>
            <person name="Parker T."/>
            <person name="Sizemore C."/>
            <person name="Tallon L.J."/>
            <person name="Sadzewicz L.K."/>
            <person name="Sengamalay N."/>
            <person name="Fraser C.M."/>
            <person name="Hine E."/>
            <person name="Shefchek K.A."/>
            <person name="Das S.P."/>
            <person name="Tettelin H."/>
        </authorList>
    </citation>
    <scope>NUCLEOTIDE SEQUENCE [LARGE SCALE GENOMIC DNA]</scope>
    <source>
        <strain evidence="3">4042</strain>
    </source>
</reference>
<protein>
    <submittedName>
        <fullName evidence="3">Uncharacterized protein</fullName>
    </submittedName>
</protein>
<feature type="compositionally biased region" description="Polar residues" evidence="1">
    <location>
        <begin position="13"/>
        <end position="25"/>
    </location>
</feature>
<keyword evidence="2" id="KW-1133">Transmembrane helix</keyword>
<feature type="region of interest" description="Disordered" evidence="1">
    <location>
        <begin position="1"/>
        <end position="34"/>
    </location>
</feature>
<comment type="caution">
    <text evidence="3">The sequence shown here is derived from an EMBL/GenBank/DDBJ whole genome shotgun (WGS) entry which is preliminary data.</text>
</comment>
<dbReference type="AlphaFoldDB" id="X8DCG4"/>
<organism evidence="3">
    <name type="scientific">Mycobacterium xenopi 4042</name>
    <dbReference type="NCBI Taxonomy" id="1299334"/>
    <lineage>
        <taxon>Bacteria</taxon>
        <taxon>Bacillati</taxon>
        <taxon>Actinomycetota</taxon>
        <taxon>Actinomycetes</taxon>
        <taxon>Mycobacteriales</taxon>
        <taxon>Mycobacteriaceae</taxon>
        <taxon>Mycobacterium</taxon>
    </lineage>
</organism>